<evidence type="ECO:0000313" key="3">
    <source>
        <dbReference type="Proteomes" id="UP000246058"/>
    </source>
</evidence>
<evidence type="ECO:0000313" key="2">
    <source>
        <dbReference type="EMBL" id="AWN35765.1"/>
    </source>
</evidence>
<name>A0A2U8VQ66_9HYPH</name>
<dbReference type="AlphaFoldDB" id="A0A2U8VQ66"/>
<keyword evidence="3" id="KW-1185">Reference proteome</keyword>
<dbReference type="KEGG" id="meti:DK427_08410"/>
<proteinExistence type="predicted"/>
<organism evidence="2 3">
    <name type="scientific">Methylobacterium radiodurans</name>
    <dbReference type="NCBI Taxonomy" id="2202828"/>
    <lineage>
        <taxon>Bacteria</taxon>
        <taxon>Pseudomonadati</taxon>
        <taxon>Pseudomonadota</taxon>
        <taxon>Alphaproteobacteria</taxon>
        <taxon>Hyphomicrobiales</taxon>
        <taxon>Methylobacteriaceae</taxon>
        <taxon>Methylobacterium</taxon>
    </lineage>
</organism>
<dbReference type="Proteomes" id="UP000246058">
    <property type="component" value="Chromosome"/>
</dbReference>
<dbReference type="RefSeq" id="WP_109950880.1">
    <property type="nucleotide sequence ID" value="NZ_CP029551.1"/>
</dbReference>
<feature type="region of interest" description="Disordered" evidence="1">
    <location>
        <begin position="97"/>
        <end position="177"/>
    </location>
</feature>
<dbReference type="EMBL" id="CP029551">
    <property type="protein sequence ID" value="AWN35765.1"/>
    <property type="molecule type" value="Genomic_DNA"/>
</dbReference>
<feature type="compositionally biased region" description="Basic and acidic residues" evidence="1">
    <location>
        <begin position="129"/>
        <end position="138"/>
    </location>
</feature>
<feature type="compositionally biased region" description="Basic and acidic residues" evidence="1">
    <location>
        <begin position="112"/>
        <end position="122"/>
    </location>
</feature>
<protein>
    <submittedName>
        <fullName evidence="2">Uncharacterized protein</fullName>
    </submittedName>
</protein>
<feature type="region of interest" description="Disordered" evidence="1">
    <location>
        <begin position="257"/>
        <end position="276"/>
    </location>
</feature>
<accession>A0A2U8VQ66</accession>
<dbReference type="OrthoDB" id="7876586at2"/>
<feature type="compositionally biased region" description="Low complexity" evidence="1">
    <location>
        <begin position="154"/>
        <end position="169"/>
    </location>
</feature>
<sequence length="326" mass="35674">MARIRTIKPEFWTSEQVMECSTNARLLFIGLWNFCDDAGRMPASDKRIKASVFPSDDFTAEDVRRMIDELSANGLILLYTVEGKEYLQVTGWRHQKIDRPQTSKIPEPPTDPDPHSPNDRRTFGVGKEGNGRERKGKESSPAPAEPHPARTLQAAPAPAPSAVAEPAAPGRAEAWANRENFDRIERRCRESLTGGGPQDLRIGPMAKLVADGLDLEAEVIPTLLDVAASARVPIRTWTIYADRIAERVSAQRQARASQGLPAVPTAPTPPEDLVDLSPHGRYPETVLRLAIAKFRQSGSWIDSVFGPAPGELGCKVPPRLLIGEAA</sequence>
<gene>
    <name evidence="2" type="ORF">DK427_08410</name>
</gene>
<reference evidence="2 3" key="1">
    <citation type="submission" date="2018-05" db="EMBL/GenBank/DDBJ databases">
        <title>Complete Genome Sequence of Methylobacterium sp. 17Sr1-43.</title>
        <authorList>
            <person name="Srinivasan S."/>
        </authorList>
    </citation>
    <scope>NUCLEOTIDE SEQUENCE [LARGE SCALE GENOMIC DNA]</scope>
    <source>
        <strain evidence="2 3">17Sr1-43</strain>
    </source>
</reference>
<evidence type="ECO:0000256" key="1">
    <source>
        <dbReference type="SAM" id="MobiDB-lite"/>
    </source>
</evidence>